<dbReference type="Proteomes" id="UP001370490">
    <property type="component" value="Unassembled WGS sequence"/>
</dbReference>
<dbReference type="PROSITE" id="PS50102">
    <property type="entry name" value="RRM"/>
    <property type="match status" value="1"/>
</dbReference>
<keyword evidence="9" id="KW-1185">Reference proteome</keyword>
<evidence type="ECO:0000313" key="9">
    <source>
        <dbReference type="Proteomes" id="UP001370490"/>
    </source>
</evidence>
<organism evidence="8 9">
    <name type="scientific">Dillenia turbinata</name>
    <dbReference type="NCBI Taxonomy" id="194707"/>
    <lineage>
        <taxon>Eukaryota</taxon>
        <taxon>Viridiplantae</taxon>
        <taxon>Streptophyta</taxon>
        <taxon>Embryophyta</taxon>
        <taxon>Tracheophyta</taxon>
        <taxon>Spermatophyta</taxon>
        <taxon>Magnoliopsida</taxon>
        <taxon>eudicotyledons</taxon>
        <taxon>Gunneridae</taxon>
        <taxon>Pentapetalae</taxon>
        <taxon>Dilleniales</taxon>
        <taxon>Dilleniaceae</taxon>
        <taxon>Dillenia</taxon>
    </lineage>
</organism>
<name>A0AAN8UL79_9MAGN</name>
<comment type="caution">
    <text evidence="8">The sequence shown here is derived from an EMBL/GenBank/DDBJ whole genome shotgun (WGS) entry which is preliminary data.</text>
</comment>
<evidence type="ECO:0000256" key="4">
    <source>
        <dbReference type="ARBA" id="ARBA00023187"/>
    </source>
</evidence>
<dbReference type="PANTHER" id="PTHR48028">
    <property type="entry name" value="GLYCINE-RICH RNA-BINDING PROTEIN RZ1A"/>
    <property type="match status" value="1"/>
</dbReference>
<evidence type="ECO:0000313" key="8">
    <source>
        <dbReference type="EMBL" id="KAK6916119.1"/>
    </source>
</evidence>
<proteinExistence type="predicted"/>
<dbReference type="InterPro" id="IPR012677">
    <property type="entry name" value="Nucleotide-bd_a/b_plait_sf"/>
</dbReference>
<dbReference type="GO" id="GO:0008380">
    <property type="term" value="P:RNA splicing"/>
    <property type="evidence" value="ECO:0007669"/>
    <property type="project" value="UniProtKB-KW"/>
</dbReference>
<keyword evidence="3 6" id="KW-0694">RNA-binding</keyword>
<protein>
    <submittedName>
        <fullName evidence="8">RNA recognition motif domain</fullName>
    </submittedName>
</protein>
<dbReference type="PANTHER" id="PTHR48028:SF4">
    <property type="entry name" value="SC35-LIKE SPLICING FACTOR"/>
    <property type="match status" value="1"/>
</dbReference>
<dbReference type="InterPro" id="IPR051106">
    <property type="entry name" value="RNA-bind/splicing_reg"/>
</dbReference>
<dbReference type="GO" id="GO:0006397">
    <property type="term" value="P:mRNA processing"/>
    <property type="evidence" value="ECO:0007669"/>
    <property type="project" value="UniProtKB-KW"/>
</dbReference>
<dbReference type="InterPro" id="IPR000504">
    <property type="entry name" value="RRM_dom"/>
</dbReference>
<feature type="domain" description="RRM" evidence="7">
    <location>
        <begin position="111"/>
        <end position="153"/>
    </location>
</feature>
<accession>A0AAN8UL79</accession>
<keyword evidence="4" id="KW-0508">mRNA splicing</keyword>
<dbReference type="SUPFAM" id="SSF54928">
    <property type="entry name" value="RNA-binding domain, RBD"/>
    <property type="match status" value="1"/>
</dbReference>
<dbReference type="Pfam" id="PF00076">
    <property type="entry name" value="RRM_1"/>
    <property type="match status" value="1"/>
</dbReference>
<dbReference type="InterPro" id="IPR035979">
    <property type="entry name" value="RBD_domain_sf"/>
</dbReference>
<dbReference type="GO" id="GO:0005634">
    <property type="term" value="C:nucleus"/>
    <property type="evidence" value="ECO:0007669"/>
    <property type="project" value="UniProtKB-SubCell"/>
</dbReference>
<evidence type="ECO:0000256" key="5">
    <source>
        <dbReference type="ARBA" id="ARBA00023242"/>
    </source>
</evidence>
<evidence type="ECO:0000256" key="6">
    <source>
        <dbReference type="PROSITE-ProRule" id="PRU00176"/>
    </source>
</evidence>
<dbReference type="GO" id="GO:0003723">
    <property type="term" value="F:RNA binding"/>
    <property type="evidence" value="ECO:0007669"/>
    <property type="project" value="UniProtKB-UniRule"/>
</dbReference>
<evidence type="ECO:0000259" key="7">
    <source>
        <dbReference type="PROSITE" id="PS50102"/>
    </source>
</evidence>
<evidence type="ECO:0000256" key="3">
    <source>
        <dbReference type="ARBA" id="ARBA00022884"/>
    </source>
</evidence>
<keyword evidence="2" id="KW-0507">mRNA processing</keyword>
<dbReference type="EMBL" id="JBAMMX010000024">
    <property type="protein sequence ID" value="KAK6916119.1"/>
    <property type="molecule type" value="Genomic_DNA"/>
</dbReference>
<dbReference type="Gene3D" id="3.30.70.330">
    <property type="match status" value="1"/>
</dbReference>
<comment type="subcellular location">
    <subcellularLocation>
        <location evidence="1">Nucleus</location>
    </subcellularLocation>
</comment>
<evidence type="ECO:0000256" key="1">
    <source>
        <dbReference type="ARBA" id="ARBA00004123"/>
    </source>
</evidence>
<reference evidence="8 9" key="1">
    <citation type="submission" date="2023-12" db="EMBL/GenBank/DDBJ databases">
        <title>A high-quality genome assembly for Dillenia turbinata (Dilleniales).</title>
        <authorList>
            <person name="Chanderbali A."/>
        </authorList>
    </citation>
    <scope>NUCLEOTIDE SEQUENCE [LARGE SCALE GENOMIC DNA]</scope>
    <source>
        <strain evidence="8">LSX21</strain>
        <tissue evidence="8">Leaf</tissue>
    </source>
</reference>
<dbReference type="AlphaFoldDB" id="A0AAN8UL79"/>
<gene>
    <name evidence="8" type="ORF">RJ641_018980</name>
</gene>
<keyword evidence="5" id="KW-0539">Nucleus</keyword>
<evidence type="ECO:0000256" key="2">
    <source>
        <dbReference type="ARBA" id="ARBA00022664"/>
    </source>
</evidence>
<sequence length="177" mass="20045">MDFGLTKEWSDDHMDGELGMGQLGGALGVGLELDGLKGGLIWKKREGQRNETFCFLPISVLRKLWVSCQKKFVTCADSGKRPGQARFDPIPKLWIYTFPGLSEEPEFITLTGESRGFAFVRYKYADEAQEAVERLDKRIVDDGREITVQFAKYGPNAERMMDMNEENMCMGKTEIQG</sequence>